<comment type="caution">
    <text evidence="1">The sequence shown here is derived from an EMBL/GenBank/DDBJ whole genome shotgun (WGS) entry which is preliminary data.</text>
</comment>
<keyword evidence="2" id="KW-1185">Reference proteome</keyword>
<dbReference type="OrthoDB" id="5891911at2759"/>
<evidence type="ECO:0000313" key="2">
    <source>
        <dbReference type="Proteomes" id="UP000252519"/>
    </source>
</evidence>
<dbReference type="AlphaFoldDB" id="A0A368H1D8"/>
<dbReference type="EMBL" id="JOJR01000032">
    <property type="protein sequence ID" value="RCN49588.1"/>
    <property type="molecule type" value="Genomic_DNA"/>
</dbReference>
<gene>
    <name evidence="1" type="ORF">ANCCAN_04360</name>
</gene>
<dbReference type="Proteomes" id="UP000252519">
    <property type="component" value="Unassembled WGS sequence"/>
</dbReference>
<protein>
    <submittedName>
        <fullName evidence="1">Uncharacterized protein</fullName>
    </submittedName>
</protein>
<sequence>MSSGPFVDRTEAEAKTKELERYLFDDGLAGALVEFLKTLASMPADKRPPNPIEPLLKEFGVAHQTNNIDAMVKLLKKARAELEQCVFENTKLRVRLNELYAKLLEEDEKSKAKIKDRKSGCNGTVT</sequence>
<accession>A0A368H1D8</accession>
<evidence type="ECO:0000313" key="1">
    <source>
        <dbReference type="EMBL" id="RCN49588.1"/>
    </source>
</evidence>
<name>A0A368H1D8_ANCCA</name>
<proteinExistence type="predicted"/>
<organism evidence="1 2">
    <name type="scientific">Ancylostoma caninum</name>
    <name type="common">Dog hookworm</name>
    <dbReference type="NCBI Taxonomy" id="29170"/>
    <lineage>
        <taxon>Eukaryota</taxon>
        <taxon>Metazoa</taxon>
        <taxon>Ecdysozoa</taxon>
        <taxon>Nematoda</taxon>
        <taxon>Chromadorea</taxon>
        <taxon>Rhabditida</taxon>
        <taxon>Rhabditina</taxon>
        <taxon>Rhabditomorpha</taxon>
        <taxon>Strongyloidea</taxon>
        <taxon>Ancylostomatidae</taxon>
        <taxon>Ancylostomatinae</taxon>
        <taxon>Ancylostoma</taxon>
    </lineage>
</organism>
<reference evidence="1 2" key="1">
    <citation type="submission" date="2014-10" db="EMBL/GenBank/DDBJ databases">
        <title>Draft genome of the hookworm Ancylostoma caninum.</title>
        <authorList>
            <person name="Mitreva M."/>
        </authorList>
    </citation>
    <scope>NUCLEOTIDE SEQUENCE [LARGE SCALE GENOMIC DNA]</scope>
    <source>
        <strain evidence="1 2">Baltimore</strain>
    </source>
</reference>